<dbReference type="InterPro" id="IPR004839">
    <property type="entry name" value="Aminotransferase_I/II_large"/>
</dbReference>
<dbReference type="InterPro" id="IPR015424">
    <property type="entry name" value="PyrdxlP-dep_Trfase"/>
</dbReference>
<evidence type="ECO:0000256" key="15">
    <source>
        <dbReference type="ARBA" id="ARBA00023136"/>
    </source>
</evidence>
<dbReference type="STRING" id="126957.T1JAN1"/>
<dbReference type="InterPro" id="IPR015422">
    <property type="entry name" value="PyrdxlP-dep_Trfase_small"/>
</dbReference>
<evidence type="ECO:0000256" key="4">
    <source>
        <dbReference type="ARBA" id="ARBA00004760"/>
    </source>
</evidence>
<dbReference type="OMA" id="CVKIGIQ"/>
<dbReference type="Pfam" id="PF00155">
    <property type="entry name" value="Aminotran_1_2"/>
    <property type="match status" value="1"/>
</dbReference>
<dbReference type="HOGENOM" id="CLU_015846_7_0_1"/>
<evidence type="ECO:0000256" key="1">
    <source>
        <dbReference type="ARBA" id="ARBA00001933"/>
    </source>
</evidence>
<name>T1JAN1_STRMM</name>
<comment type="pathway">
    <text evidence="5">Sphingolipid metabolism.</text>
</comment>
<dbReference type="GO" id="GO:0004758">
    <property type="term" value="F:serine C-palmitoyltransferase activity"/>
    <property type="evidence" value="ECO:0007669"/>
    <property type="project" value="UniProtKB-EC"/>
</dbReference>
<dbReference type="SUPFAM" id="SSF53383">
    <property type="entry name" value="PLP-dependent transferases"/>
    <property type="match status" value="1"/>
</dbReference>
<dbReference type="AlphaFoldDB" id="T1JAN1"/>
<organism evidence="20 21">
    <name type="scientific">Strigamia maritima</name>
    <name type="common">European centipede</name>
    <name type="synonym">Geophilus maritimus</name>
    <dbReference type="NCBI Taxonomy" id="126957"/>
    <lineage>
        <taxon>Eukaryota</taxon>
        <taxon>Metazoa</taxon>
        <taxon>Ecdysozoa</taxon>
        <taxon>Arthropoda</taxon>
        <taxon>Myriapoda</taxon>
        <taxon>Chilopoda</taxon>
        <taxon>Pleurostigmophora</taxon>
        <taxon>Geophilomorpha</taxon>
        <taxon>Linotaeniidae</taxon>
        <taxon>Strigamia</taxon>
    </lineage>
</organism>
<keyword evidence="9" id="KW-0812">Transmembrane</keyword>
<evidence type="ECO:0000256" key="13">
    <source>
        <dbReference type="ARBA" id="ARBA00022989"/>
    </source>
</evidence>
<evidence type="ECO:0000256" key="14">
    <source>
        <dbReference type="ARBA" id="ARBA00023098"/>
    </source>
</evidence>
<dbReference type="InterPro" id="IPR015421">
    <property type="entry name" value="PyrdxlP-dep_Trfase_major"/>
</dbReference>
<keyword evidence="15" id="KW-0472">Membrane</keyword>
<keyword evidence="21" id="KW-1185">Reference proteome</keyword>
<keyword evidence="10" id="KW-0256">Endoplasmic reticulum</keyword>
<feature type="domain" description="Aminotransferase class I/classII large" evidence="19">
    <location>
        <begin position="111"/>
        <end position="466"/>
    </location>
</feature>
<dbReference type="EnsemblMetazoa" id="SMAR010800-RA">
    <property type="protein sequence ID" value="SMAR010800-PA"/>
    <property type="gene ID" value="SMAR010800"/>
</dbReference>
<dbReference type="PANTHER" id="PTHR13693:SF3">
    <property type="entry name" value="LD36009P"/>
    <property type="match status" value="1"/>
</dbReference>
<dbReference type="EMBL" id="JH432001">
    <property type="status" value="NOT_ANNOTATED_CDS"/>
    <property type="molecule type" value="Genomic_DNA"/>
</dbReference>
<dbReference type="PROSITE" id="PS00599">
    <property type="entry name" value="AA_TRANSFER_CLASS_2"/>
    <property type="match status" value="1"/>
</dbReference>
<evidence type="ECO:0000256" key="12">
    <source>
        <dbReference type="ARBA" id="ARBA00022919"/>
    </source>
</evidence>
<dbReference type="PANTHER" id="PTHR13693">
    <property type="entry name" value="CLASS II AMINOTRANSFERASE/8-AMINO-7-OXONONANOATE SYNTHASE"/>
    <property type="match status" value="1"/>
</dbReference>
<proteinExistence type="inferred from homology"/>
<evidence type="ECO:0000256" key="5">
    <source>
        <dbReference type="ARBA" id="ARBA00004991"/>
    </source>
</evidence>
<comment type="subcellular location">
    <subcellularLocation>
        <location evidence="2">Endoplasmic reticulum</location>
    </subcellularLocation>
    <subcellularLocation>
        <location evidence="3">Membrane</location>
    </subcellularLocation>
</comment>
<dbReference type="GO" id="GO:0017059">
    <property type="term" value="C:serine palmitoyltransferase complex"/>
    <property type="evidence" value="ECO:0007669"/>
    <property type="project" value="TreeGrafter"/>
</dbReference>
<evidence type="ECO:0000259" key="19">
    <source>
        <dbReference type="Pfam" id="PF00155"/>
    </source>
</evidence>
<evidence type="ECO:0000256" key="16">
    <source>
        <dbReference type="ARBA" id="ARBA00023315"/>
    </source>
</evidence>
<dbReference type="GO" id="GO:0030170">
    <property type="term" value="F:pyridoxal phosphate binding"/>
    <property type="evidence" value="ECO:0007669"/>
    <property type="project" value="InterPro"/>
</dbReference>
<reference evidence="21" key="1">
    <citation type="submission" date="2011-05" db="EMBL/GenBank/DDBJ databases">
        <authorList>
            <person name="Richards S.R."/>
            <person name="Qu J."/>
            <person name="Jiang H."/>
            <person name="Jhangiani S.N."/>
            <person name="Agravi P."/>
            <person name="Goodspeed R."/>
            <person name="Gross S."/>
            <person name="Mandapat C."/>
            <person name="Jackson L."/>
            <person name="Mathew T."/>
            <person name="Pu L."/>
            <person name="Thornton R."/>
            <person name="Saada N."/>
            <person name="Wilczek-Boney K.B."/>
            <person name="Lee S."/>
            <person name="Kovar C."/>
            <person name="Wu Y."/>
            <person name="Scherer S.E."/>
            <person name="Worley K.C."/>
            <person name="Muzny D.M."/>
            <person name="Gibbs R."/>
        </authorList>
    </citation>
    <scope>NUCLEOTIDE SEQUENCE</scope>
    <source>
        <strain evidence="21">Brora</strain>
    </source>
</reference>
<comment type="similarity">
    <text evidence="6 18">Belongs to the class-II pyridoxal-phosphate-dependent aminotransferase family.</text>
</comment>
<dbReference type="PhylomeDB" id="T1JAN1"/>
<comment type="pathway">
    <text evidence="4">Lipid metabolism; sphingolipid metabolism.</text>
</comment>
<dbReference type="GO" id="GO:0016020">
    <property type="term" value="C:membrane"/>
    <property type="evidence" value="ECO:0007669"/>
    <property type="project" value="UniProtKB-SubCell"/>
</dbReference>
<accession>T1JAN1</accession>
<dbReference type="GO" id="GO:0005783">
    <property type="term" value="C:endoplasmic reticulum"/>
    <property type="evidence" value="ECO:0007669"/>
    <property type="project" value="UniProtKB-SubCell"/>
</dbReference>
<dbReference type="eggNOG" id="KOG1357">
    <property type="taxonomic scope" value="Eukaryota"/>
</dbReference>
<evidence type="ECO:0000256" key="2">
    <source>
        <dbReference type="ARBA" id="ARBA00004240"/>
    </source>
</evidence>
<keyword evidence="11 18" id="KW-0663">Pyridoxal phosphate</keyword>
<keyword evidence="8" id="KW-0808">Transferase</keyword>
<dbReference type="InterPro" id="IPR050087">
    <property type="entry name" value="AON_synthase_class-II"/>
</dbReference>
<evidence type="ECO:0000256" key="3">
    <source>
        <dbReference type="ARBA" id="ARBA00004370"/>
    </source>
</evidence>
<evidence type="ECO:0000256" key="7">
    <source>
        <dbReference type="ARBA" id="ARBA00013220"/>
    </source>
</evidence>
<dbReference type="InterPro" id="IPR001917">
    <property type="entry name" value="Aminotrans_II_pyridoxalP_BS"/>
</dbReference>
<reference evidence="20" key="2">
    <citation type="submission" date="2015-02" db="UniProtKB">
        <authorList>
            <consortium name="EnsemblMetazoa"/>
        </authorList>
    </citation>
    <scope>IDENTIFICATION</scope>
</reference>
<keyword evidence="13" id="KW-1133">Transmembrane helix</keyword>
<keyword evidence="12" id="KW-0746">Sphingolipid metabolism</keyword>
<evidence type="ECO:0000256" key="8">
    <source>
        <dbReference type="ARBA" id="ARBA00022679"/>
    </source>
</evidence>
<sequence>MKELFEEPSLFVEILAHFSHAIVVGFARFRQLLVRSKFHFESNNLEVDNGRELYVPLYQESDSFYACYVHRRIRETMDKPICSVPGVYITVLERETPDNGCHFKLTGKKHEMLNTGSYNYLGFAQNQGPCTRAADAAIRLYGIGVCSSSQELGTLDIHHELNELTARFIGVEDCITFGMGYATNTTCIPSLMGKGCLVISDQLNHVSIIVGCRISGATIRVFRHNDMTSLENTLRNAIINGQPKTGRAWKKILIIVEGIFSMEGSIVHLLEVIRLKKKYKAYLYVDEAHSIGALGPRGRGVVDFFNCHPEDVDILMGTFTKSFAAAGGYIAGKKKLIDHIRRQSHAMFYASSMSAPVAQQIISSMKIIMGQDGTDEGERKLKQLAENSLYFRSRLREMGFIVYGSDLSPVVPVLLYTPAKTRAMVKLMARYGIAVVCVGFPATPILKARARFCLSADHTKEMLDKVHSIPNARVTMMASQGASLKSLPTVLLP</sequence>
<dbReference type="FunFam" id="3.40.640.10:FF:000047">
    <property type="entry name" value="serine palmitoyltransferase 2 isoform X1"/>
    <property type="match status" value="1"/>
</dbReference>
<evidence type="ECO:0000256" key="6">
    <source>
        <dbReference type="ARBA" id="ARBA00008392"/>
    </source>
</evidence>
<comment type="cofactor">
    <cofactor evidence="1 18">
        <name>pyridoxal 5'-phosphate</name>
        <dbReference type="ChEBI" id="CHEBI:597326"/>
    </cofactor>
</comment>
<evidence type="ECO:0000256" key="9">
    <source>
        <dbReference type="ARBA" id="ARBA00022692"/>
    </source>
</evidence>
<dbReference type="GO" id="GO:0046512">
    <property type="term" value="P:sphingosine biosynthetic process"/>
    <property type="evidence" value="ECO:0007669"/>
    <property type="project" value="TreeGrafter"/>
</dbReference>
<evidence type="ECO:0000313" key="21">
    <source>
        <dbReference type="Proteomes" id="UP000014500"/>
    </source>
</evidence>
<dbReference type="GO" id="GO:0046513">
    <property type="term" value="P:ceramide biosynthetic process"/>
    <property type="evidence" value="ECO:0007669"/>
    <property type="project" value="TreeGrafter"/>
</dbReference>
<comment type="catalytic activity">
    <reaction evidence="17">
        <text>L-serine + hexadecanoyl-CoA + H(+) = 3-oxosphinganine + CO2 + CoA</text>
        <dbReference type="Rhea" id="RHEA:14761"/>
        <dbReference type="ChEBI" id="CHEBI:15378"/>
        <dbReference type="ChEBI" id="CHEBI:16526"/>
        <dbReference type="ChEBI" id="CHEBI:33384"/>
        <dbReference type="ChEBI" id="CHEBI:57287"/>
        <dbReference type="ChEBI" id="CHEBI:57379"/>
        <dbReference type="ChEBI" id="CHEBI:58299"/>
        <dbReference type="EC" id="2.3.1.50"/>
    </reaction>
</comment>
<keyword evidence="14" id="KW-0443">Lipid metabolism</keyword>
<dbReference type="EC" id="2.3.1.50" evidence="7"/>
<dbReference type="Proteomes" id="UP000014500">
    <property type="component" value="Unassembled WGS sequence"/>
</dbReference>
<dbReference type="Gene3D" id="3.40.640.10">
    <property type="entry name" value="Type I PLP-dependent aspartate aminotransferase-like (Major domain)"/>
    <property type="match status" value="1"/>
</dbReference>
<evidence type="ECO:0000256" key="11">
    <source>
        <dbReference type="ARBA" id="ARBA00022898"/>
    </source>
</evidence>
<protein>
    <recommendedName>
        <fullName evidence="7">serine C-palmitoyltransferase</fullName>
        <ecNumber evidence="7">2.3.1.50</ecNumber>
    </recommendedName>
</protein>
<evidence type="ECO:0000313" key="20">
    <source>
        <dbReference type="EnsemblMetazoa" id="SMAR010800-PA"/>
    </source>
</evidence>
<evidence type="ECO:0000256" key="17">
    <source>
        <dbReference type="ARBA" id="ARBA00048528"/>
    </source>
</evidence>
<evidence type="ECO:0000256" key="10">
    <source>
        <dbReference type="ARBA" id="ARBA00022824"/>
    </source>
</evidence>
<evidence type="ECO:0000256" key="18">
    <source>
        <dbReference type="RuleBase" id="RU003693"/>
    </source>
</evidence>
<dbReference type="CDD" id="cd06454">
    <property type="entry name" value="KBL_like"/>
    <property type="match status" value="1"/>
</dbReference>
<keyword evidence="16" id="KW-0012">Acyltransferase</keyword>
<dbReference type="Gene3D" id="3.90.1150.10">
    <property type="entry name" value="Aspartate Aminotransferase, domain 1"/>
    <property type="match status" value="1"/>
</dbReference>